<protein>
    <submittedName>
        <fullName evidence="1">Uncharacterized protein</fullName>
    </submittedName>
</protein>
<comment type="caution">
    <text evidence="1">The sequence shown here is derived from an EMBL/GenBank/DDBJ whole genome shotgun (WGS) entry which is preliminary data.</text>
</comment>
<gene>
    <name evidence="1" type="ORF">GCM10017790_59580</name>
</gene>
<sequence length="67" mass="7357">MATEATVGQDVLRLGVRTPVTIESRPGATPPVEPFLRLGDLRTPHMYHELTRHIGRTRARDLLGLGG</sequence>
<reference evidence="2" key="1">
    <citation type="journal article" date="2019" name="Int. J. Syst. Evol. Microbiol.">
        <title>The Global Catalogue of Microorganisms (GCM) 10K type strain sequencing project: providing services to taxonomists for standard genome sequencing and annotation.</title>
        <authorList>
            <consortium name="The Broad Institute Genomics Platform"/>
            <consortium name="The Broad Institute Genome Sequencing Center for Infectious Disease"/>
            <person name="Wu L."/>
            <person name="Ma J."/>
        </authorList>
    </citation>
    <scope>NUCLEOTIDE SEQUENCE [LARGE SCALE GENOMIC DNA]</scope>
    <source>
        <strain evidence="2">CGMCC 4.7683</strain>
    </source>
</reference>
<dbReference type="EMBL" id="BNAY01000007">
    <property type="protein sequence ID" value="GHH28555.1"/>
    <property type="molecule type" value="Genomic_DNA"/>
</dbReference>
<name>A0ABQ3LZD4_9PSEU</name>
<organism evidence="1 2">
    <name type="scientific">Amycolatopsis oliviviridis</name>
    <dbReference type="NCBI Taxonomy" id="1471590"/>
    <lineage>
        <taxon>Bacteria</taxon>
        <taxon>Bacillati</taxon>
        <taxon>Actinomycetota</taxon>
        <taxon>Actinomycetes</taxon>
        <taxon>Pseudonocardiales</taxon>
        <taxon>Pseudonocardiaceae</taxon>
        <taxon>Amycolatopsis</taxon>
    </lineage>
</organism>
<dbReference type="Proteomes" id="UP000635387">
    <property type="component" value="Unassembled WGS sequence"/>
</dbReference>
<evidence type="ECO:0000313" key="1">
    <source>
        <dbReference type="EMBL" id="GHH28555.1"/>
    </source>
</evidence>
<accession>A0ABQ3LZD4</accession>
<evidence type="ECO:0000313" key="2">
    <source>
        <dbReference type="Proteomes" id="UP000635387"/>
    </source>
</evidence>
<keyword evidence="2" id="KW-1185">Reference proteome</keyword>
<proteinExistence type="predicted"/>